<keyword evidence="2" id="KW-1185">Reference proteome</keyword>
<sequence>MICSIKKLSPDSNPGTGNSKVRAELPVGSVPLKGIEKGSKISKIYSGTLYKRKLQCALYIHILCIHRMERRAHRIEREDRSSGKGMLRFGEKQGFKGRKYARFSICSGSGV</sequence>
<name>A0AAV7I2E8_COTGL</name>
<evidence type="ECO:0000313" key="2">
    <source>
        <dbReference type="Proteomes" id="UP000826195"/>
    </source>
</evidence>
<dbReference type="AlphaFoldDB" id="A0AAV7I2E8"/>
<organism evidence="1 2">
    <name type="scientific">Cotesia glomerata</name>
    <name type="common">Lepidopteran parasitic wasp</name>
    <name type="synonym">Apanteles glomeratus</name>
    <dbReference type="NCBI Taxonomy" id="32391"/>
    <lineage>
        <taxon>Eukaryota</taxon>
        <taxon>Metazoa</taxon>
        <taxon>Ecdysozoa</taxon>
        <taxon>Arthropoda</taxon>
        <taxon>Hexapoda</taxon>
        <taxon>Insecta</taxon>
        <taxon>Pterygota</taxon>
        <taxon>Neoptera</taxon>
        <taxon>Endopterygota</taxon>
        <taxon>Hymenoptera</taxon>
        <taxon>Apocrita</taxon>
        <taxon>Ichneumonoidea</taxon>
        <taxon>Braconidae</taxon>
        <taxon>Microgastrinae</taxon>
        <taxon>Cotesia</taxon>
    </lineage>
</organism>
<dbReference type="Proteomes" id="UP000826195">
    <property type="component" value="Unassembled WGS sequence"/>
</dbReference>
<reference evidence="1 2" key="1">
    <citation type="journal article" date="2021" name="J. Hered.">
        <title>A chromosome-level genome assembly of the parasitoid wasp, Cotesia glomerata (Hymenoptera: Braconidae).</title>
        <authorList>
            <person name="Pinto B.J."/>
            <person name="Weis J.J."/>
            <person name="Gamble T."/>
            <person name="Ode P.J."/>
            <person name="Paul R."/>
            <person name="Zaspel J.M."/>
        </authorList>
    </citation>
    <scope>NUCLEOTIDE SEQUENCE [LARGE SCALE GENOMIC DNA]</scope>
    <source>
        <strain evidence="1">CgM1</strain>
    </source>
</reference>
<proteinExistence type="predicted"/>
<protein>
    <submittedName>
        <fullName evidence="1">Uncharacterized protein</fullName>
    </submittedName>
</protein>
<dbReference type="EMBL" id="JAHXZJ010001492">
    <property type="protein sequence ID" value="KAH0552336.1"/>
    <property type="molecule type" value="Genomic_DNA"/>
</dbReference>
<gene>
    <name evidence="1" type="ORF">KQX54_008820</name>
</gene>
<accession>A0AAV7I2E8</accession>
<evidence type="ECO:0000313" key="1">
    <source>
        <dbReference type="EMBL" id="KAH0552336.1"/>
    </source>
</evidence>
<comment type="caution">
    <text evidence="1">The sequence shown here is derived from an EMBL/GenBank/DDBJ whole genome shotgun (WGS) entry which is preliminary data.</text>
</comment>